<sequence>MTGLAMLASATMAVAQVAAPDPKIVSAAEAEGVVSVYSALDAALAQDLIGDFSKLYPKVKVDYVDQSTTELYSRAISEAAAGNGSADVLLSSAMDLQYKLATDGLVQQYEVPDAAALEPWAVSKGVAYGVTQEPLVIVYNKRLFPEGDLPKTRDDLVKLLNEKTSEYDGKVATIDPERIATGFLFFTQDASHTDKTWDLVRALGKVNVKLYTSTGAMLEKVTSGEHLIAYNIIGSYAVERAKKDPNIGVIFPSDYLISVSRIVLIPKTAPHSNSARLFVDYLLSERAQKILIGRSFGSVRTSLAGGSAVPEELQSKVVPVKVDDGLLTYLDQSTRMKFIRSWQQALRGK</sequence>
<dbReference type="InterPro" id="IPR006061">
    <property type="entry name" value="SBP_1_CS"/>
</dbReference>
<keyword evidence="3" id="KW-0732">Signal</keyword>
<dbReference type="GO" id="GO:0030288">
    <property type="term" value="C:outer membrane-bounded periplasmic space"/>
    <property type="evidence" value="ECO:0007669"/>
    <property type="project" value="TreeGrafter"/>
</dbReference>
<dbReference type="Gene3D" id="3.40.190.10">
    <property type="entry name" value="Periplasmic binding protein-like II"/>
    <property type="match status" value="2"/>
</dbReference>
<dbReference type="SUPFAM" id="SSF53850">
    <property type="entry name" value="Periplasmic binding protein-like II"/>
    <property type="match status" value="1"/>
</dbReference>
<dbReference type="PROSITE" id="PS01037">
    <property type="entry name" value="SBP_BACTERIAL_1"/>
    <property type="match status" value="1"/>
</dbReference>
<gene>
    <name evidence="5" type="ORF">G6M46_16220</name>
</gene>
<dbReference type="InterPro" id="IPR006059">
    <property type="entry name" value="SBP"/>
</dbReference>
<name>A0AA44J9S9_AGRTU</name>
<keyword evidence="2" id="KW-0813">Transport</keyword>
<keyword evidence="4" id="KW-0574">Periplasm</keyword>
<comment type="similarity">
    <text evidence="1">Belongs to the bacterial solute-binding protein 1 family.</text>
</comment>
<accession>A0AA44J9S9</accession>
<evidence type="ECO:0000313" key="6">
    <source>
        <dbReference type="Proteomes" id="UP000702952"/>
    </source>
</evidence>
<dbReference type="PANTHER" id="PTHR30006">
    <property type="entry name" value="THIAMINE-BINDING PERIPLASMIC PROTEIN-RELATED"/>
    <property type="match status" value="1"/>
</dbReference>
<dbReference type="PANTHER" id="PTHR30006:SF25">
    <property type="entry name" value="PHOSPHOGLYCERATE TRANSPORT REGULATORY PROTEIN PGTC"/>
    <property type="match status" value="1"/>
</dbReference>
<dbReference type="Proteomes" id="UP000702952">
    <property type="component" value="Unassembled WGS sequence"/>
</dbReference>
<organism evidence="5 6">
    <name type="scientific">Agrobacterium tumefaciens</name>
    <dbReference type="NCBI Taxonomy" id="358"/>
    <lineage>
        <taxon>Bacteria</taxon>
        <taxon>Pseudomonadati</taxon>
        <taxon>Pseudomonadota</taxon>
        <taxon>Alphaproteobacteria</taxon>
        <taxon>Hyphomicrobiales</taxon>
        <taxon>Rhizobiaceae</taxon>
        <taxon>Rhizobium/Agrobacterium group</taxon>
        <taxon>Agrobacterium</taxon>
        <taxon>Agrobacterium tumefaciens complex</taxon>
    </lineage>
</organism>
<dbReference type="AlphaFoldDB" id="A0AA44J9S9"/>
<protein>
    <submittedName>
        <fullName evidence="5">ABC transporter substrate-binding protein</fullName>
    </submittedName>
</protein>
<evidence type="ECO:0000256" key="1">
    <source>
        <dbReference type="ARBA" id="ARBA00008520"/>
    </source>
</evidence>
<dbReference type="GO" id="GO:0055085">
    <property type="term" value="P:transmembrane transport"/>
    <property type="evidence" value="ECO:0007669"/>
    <property type="project" value="InterPro"/>
</dbReference>
<evidence type="ECO:0000256" key="3">
    <source>
        <dbReference type="ARBA" id="ARBA00022729"/>
    </source>
</evidence>
<dbReference type="EMBL" id="JAAMAY010000027">
    <property type="protein sequence ID" value="NTC29681.1"/>
    <property type="molecule type" value="Genomic_DNA"/>
</dbReference>
<evidence type="ECO:0000313" key="5">
    <source>
        <dbReference type="EMBL" id="NTC29681.1"/>
    </source>
</evidence>
<dbReference type="Pfam" id="PF01547">
    <property type="entry name" value="SBP_bac_1"/>
    <property type="match status" value="1"/>
</dbReference>
<reference evidence="5" key="1">
    <citation type="journal article" date="2020" name="Science">
        <title>Unexpected conservation and global transmission of agrobacterial virulence plasmids.</title>
        <authorList>
            <person name="Weisberg A.J."/>
            <person name="Davis E.W. 2nd"/>
            <person name="Tabima J."/>
            <person name="Belcher M.S."/>
            <person name="Miller M."/>
            <person name="Kuo C.H."/>
            <person name="Loper J.E."/>
            <person name="Grunwald N.J."/>
            <person name="Putnam M.L."/>
            <person name="Chang J.H."/>
        </authorList>
    </citation>
    <scope>NUCLEOTIDE SEQUENCE</scope>
    <source>
        <strain evidence="5">17-1853-1a</strain>
    </source>
</reference>
<comment type="caution">
    <text evidence="5">The sequence shown here is derived from an EMBL/GenBank/DDBJ whole genome shotgun (WGS) entry which is preliminary data.</text>
</comment>
<proteinExistence type="inferred from homology"/>
<evidence type="ECO:0000256" key="4">
    <source>
        <dbReference type="ARBA" id="ARBA00022764"/>
    </source>
</evidence>
<evidence type="ECO:0000256" key="2">
    <source>
        <dbReference type="ARBA" id="ARBA00022448"/>
    </source>
</evidence>